<keyword evidence="2" id="KW-1185">Reference proteome</keyword>
<protein>
    <submittedName>
        <fullName evidence="1">Uncharacterized protein</fullName>
    </submittedName>
</protein>
<evidence type="ECO:0000313" key="2">
    <source>
        <dbReference type="Proteomes" id="UP001234202"/>
    </source>
</evidence>
<comment type="caution">
    <text evidence="1">The sequence shown here is derived from an EMBL/GenBank/DDBJ whole genome shotgun (WGS) entry which is preliminary data.</text>
</comment>
<evidence type="ECO:0000313" key="1">
    <source>
        <dbReference type="EMBL" id="KAJ9115372.1"/>
    </source>
</evidence>
<accession>A0ACC2WUS1</accession>
<gene>
    <name evidence="1" type="ORF">QFC24_006987</name>
</gene>
<name>A0ACC2WUS1_9TREE</name>
<sequence>MVSAATLALSFLLQSLRPSAFTPAGSTKRKEKKFVYAIALLSVTASIIRAEVALLLVGIIVLLFYKESSPPSNTGISSGGNKATLPLSRKYRLTVIAVQTTIVAGIIGTAASIAVDSYFWSAWLARRRQQQQVALDNSDLNTGALQHLLKVVGFGTHWIWPEAWGLLYNVVEGKSSMWGTDVPMVRLPLAPPAETVARLSSARDHPANGKPERPKCGERVESDVAVSANGVGAGNEYVGAQDSSAFSADPHFRARYRWNGRRAHRPTVTFRLLLLALIGGLIGNTVVMSGLAYVSHHNYPGGKAMESLHRLHQARFDGLGGSRGVANETVRVFLPPGPRMTGASAYTFRYAPPFGHWEYNTTESSSMGFGTPEQLWQDGFDYVVTSMAEAESFLAAATRDEKRRAHWVLLDSVDAFGGVERRKGLVPLGIRWKREIAILGRD</sequence>
<proteinExistence type="predicted"/>
<reference evidence="1" key="1">
    <citation type="submission" date="2023-04" db="EMBL/GenBank/DDBJ databases">
        <title>Draft Genome sequencing of Naganishia species isolated from polar environments using Oxford Nanopore Technology.</title>
        <authorList>
            <person name="Leo P."/>
            <person name="Venkateswaran K."/>
        </authorList>
    </citation>
    <scope>NUCLEOTIDE SEQUENCE</scope>
    <source>
        <strain evidence="1">DBVPG 5303</strain>
    </source>
</reference>
<dbReference type="EMBL" id="JASBWV010000044">
    <property type="protein sequence ID" value="KAJ9115372.1"/>
    <property type="molecule type" value="Genomic_DNA"/>
</dbReference>
<dbReference type="Proteomes" id="UP001234202">
    <property type="component" value="Unassembled WGS sequence"/>
</dbReference>
<organism evidence="1 2">
    <name type="scientific">Naganishia onofrii</name>
    <dbReference type="NCBI Taxonomy" id="1851511"/>
    <lineage>
        <taxon>Eukaryota</taxon>
        <taxon>Fungi</taxon>
        <taxon>Dikarya</taxon>
        <taxon>Basidiomycota</taxon>
        <taxon>Agaricomycotina</taxon>
        <taxon>Tremellomycetes</taxon>
        <taxon>Filobasidiales</taxon>
        <taxon>Filobasidiaceae</taxon>
        <taxon>Naganishia</taxon>
    </lineage>
</organism>